<dbReference type="PANTHER" id="PTHR43741">
    <property type="entry name" value="FMN-DEPENDENT NADH-AZOREDUCTASE 1"/>
    <property type="match status" value="1"/>
</dbReference>
<comment type="caution">
    <text evidence="2">The sequence shown here is derived from an EMBL/GenBank/DDBJ whole genome shotgun (WGS) entry which is preliminary data.</text>
</comment>
<name>A0A512AMZ4_9SPHN</name>
<dbReference type="SUPFAM" id="SSF52218">
    <property type="entry name" value="Flavoproteins"/>
    <property type="match status" value="1"/>
</dbReference>
<accession>A0A512AMZ4</accession>
<protein>
    <recommendedName>
        <fullName evidence="1">Flavodoxin-like fold domain-containing protein</fullName>
    </recommendedName>
</protein>
<keyword evidence="3" id="KW-1185">Reference proteome</keyword>
<dbReference type="InterPro" id="IPR003680">
    <property type="entry name" value="Flavodoxin_fold"/>
</dbReference>
<proteinExistence type="predicted"/>
<dbReference type="AlphaFoldDB" id="A0A512AMZ4"/>
<dbReference type="EMBL" id="BJYR01000019">
    <property type="protein sequence ID" value="GEO01068.1"/>
    <property type="molecule type" value="Genomic_DNA"/>
</dbReference>
<reference evidence="2 3" key="1">
    <citation type="submission" date="2019-07" db="EMBL/GenBank/DDBJ databases">
        <title>Whole genome shotgun sequence of Novosphingobium sediminis NBRC 106119.</title>
        <authorList>
            <person name="Hosoyama A."/>
            <person name="Uohara A."/>
            <person name="Ohji S."/>
            <person name="Ichikawa N."/>
        </authorList>
    </citation>
    <scope>NUCLEOTIDE SEQUENCE [LARGE SCALE GENOMIC DNA]</scope>
    <source>
        <strain evidence="2 3">NBRC 106119</strain>
    </source>
</reference>
<organism evidence="2 3">
    <name type="scientific">Novosphingobium sediminis</name>
    <dbReference type="NCBI Taxonomy" id="707214"/>
    <lineage>
        <taxon>Bacteria</taxon>
        <taxon>Pseudomonadati</taxon>
        <taxon>Pseudomonadota</taxon>
        <taxon>Alphaproteobacteria</taxon>
        <taxon>Sphingomonadales</taxon>
        <taxon>Sphingomonadaceae</taxon>
        <taxon>Novosphingobium</taxon>
    </lineage>
</organism>
<dbReference type="InterPro" id="IPR029039">
    <property type="entry name" value="Flavoprotein-like_sf"/>
</dbReference>
<dbReference type="RefSeq" id="WP_147160397.1">
    <property type="nucleotide sequence ID" value="NZ_BJYR01000019.1"/>
</dbReference>
<dbReference type="InterPro" id="IPR050104">
    <property type="entry name" value="FMN-dep_NADH:Q_OxRdtase_AzoR1"/>
</dbReference>
<dbReference type="Proteomes" id="UP000321464">
    <property type="component" value="Unassembled WGS sequence"/>
</dbReference>
<dbReference type="Gene3D" id="3.40.50.360">
    <property type="match status" value="1"/>
</dbReference>
<sequence>MPDIAVKHRSLAGLAPHGAASDLSDQLVQELDAADLVVIGAPIGHHPVTPALAEWRRRANASKGFGAPLYAMGLNPELQAWFSHVIRADRTFRYTAQGPRGLLKGKKAIVLAAKNRPWASDAVAAHQVHCIDTQLRFMGIDEIATIASDCNANPVVRHPRWQPKLDQPLAA</sequence>
<evidence type="ECO:0000259" key="1">
    <source>
        <dbReference type="Pfam" id="PF02525"/>
    </source>
</evidence>
<feature type="domain" description="Flavodoxin-like fold" evidence="1">
    <location>
        <begin position="65"/>
        <end position="148"/>
    </location>
</feature>
<dbReference type="OrthoDB" id="9787136at2"/>
<dbReference type="PANTHER" id="PTHR43741:SF4">
    <property type="entry name" value="FMN-DEPENDENT NADH:QUINONE OXIDOREDUCTASE"/>
    <property type="match status" value="1"/>
</dbReference>
<dbReference type="Pfam" id="PF02525">
    <property type="entry name" value="Flavodoxin_2"/>
    <property type="match status" value="1"/>
</dbReference>
<evidence type="ECO:0000313" key="2">
    <source>
        <dbReference type="EMBL" id="GEO01068.1"/>
    </source>
</evidence>
<evidence type="ECO:0000313" key="3">
    <source>
        <dbReference type="Proteomes" id="UP000321464"/>
    </source>
</evidence>
<gene>
    <name evidence="2" type="ORF">NSE01_29000</name>
</gene>